<dbReference type="OrthoDB" id="189417at2"/>
<evidence type="ECO:0000256" key="1">
    <source>
        <dbReference type="ARBA" id="ARBA00022603"/>
    </source>
</evidence>
<keyword evidence="2" id="KW-0808">Transferase</keyword>
<dbReference type="AlphaFoldDB" id="A0A369B5U9"/>
<dbReference type="Proteomes" id="UP000253034">
    <property type="component" value="Unassembled WGS sequence"/>
</dbReference>
<keyword evidence="4" id="KW-1185">Reference proteome</keyword>
<organism evidence="3 4">
    <name type="scientific">Anaerobacterium chartisolvens</name>
    <dbReference type="NCBI Taxonomy" id="1297424"/>
    <lineage>
        <taxon>Bacteria</taxon>
        <taxon>Bacillati</taxon>
        <taxon>Bacillota</taxon>
        <taxon>Clostridia</taxon>
        <taxon>Eubacteriales</taxon>
        <taxon>Oscillospiraceae</taxon>
        <taxon>Anaerobacterium</taxon>
    </lineage>
</organism>
<accession>A0A369B5U9</accession>
<evidence type="ECO:0000313" key="3">
    <source>
        <dbReference type="EMBL" id="RCX16892.1"/>
    </source>
</evidence>
<reference evidence="3 4" key="1">
    <citation type="submission" date="2018-07" db="EMBL/GenBank/DDBJ databases">
        <title>Genomic Encyclopedia of Type Strains, Phase IV (KMG-IV): sequencing the most valuable type-strain genomes for metagenomic binning, comparative biology and taxonomic classification.</title>
        <authorList>
            <person name="Goeker M."/>
        </authorList>
    </citation>
    <scope>NUCLEOTIDE SEQUENCE [LARGE SCALE GENOMIC DNA]</scope>
    <source>
        <strain evidence="3 4">DSM 27016</strain>
    </source>
</reference>
<comment type="caution">
    <text evidence="3">The sequence shown here is derived from an EMBL/GenBank/DDBJ whole genome shotgun (WGS) entry which is preliminary data.</text>
</comment>
<dbReference type="GO" id="GO:0008168">
    <property type="term" value="F:methyltransferase activity"/>
    <property type="evidence" value="ECO:0007669"/>
    <property type="project" value="UniProtKB-KW"/>
</dbReference>
<dbReference type="Gene3D" id="3.40.50.150">
    <property type="entry name" value="Vaccinia Virus protein VP39"/>
    <property type="match status" value="1"/>
</dbReference>
<sequence>MDPIEEFNSERQQAIEEMRKDPHLAKLSSDWLLASSRYNYVRNFKWLGRPIIQIPTDIVALQELIWEVGPDLIIETGIAHGGSIIFSASMLEILGGDRHVIGIDIDIRKHNRLEIEKHPMIKRITMLEGSSIDSGIVNQVKEYAKNKKSIMVFLDSCHTHDHVLRELQIYSQFVTEGSYIVVFDTIVEFLPSQLSSDRPWGSGDNPWTAVQEFLKDNDSFCIDKSIQDKIVLTAAVDGYLKRVK</sequence>
<dbReference type="GO" id="GO:0032259">
    <property type="term" value="P:methylation"/>
    <property type="evidence" value="ECO:0007669"/>
    <property type="project" value="UniProtKB-KW"/>
</dbReference>
<proteinExistence type="predicted"/>
<name>A0A369B5U9_9FIRM</name>
<dbReference type="GO" id="GO:0071770">
    <property type="term" value="P:DIM/DIP cell wall layer assembly"/>
    <property type="evidence" value="ECO:0007669"/>
    <property type="project" value="TreeGrafter"/>
</dbReference>
<dbReference type="PANTHER" id="PTHR40048:SF1">
    <property type="entry name" value="RHAMNOSYL O-METHYLTRANSFERASE"/>
    <property type="match status" value="1"/>
</dbReference>
<dbReference type="GO" id="GO:0008610">
    <property type="term" value="P:lipid biosynthetic process"/>
    <property type="evidence" value="ECO:0007669"/>
    <property type="project" value="InterPro"/>
</dbReference>
<evidence type="ECO:0000313" key="4">
    <source>
        <dbReference type="Proteomes" id="UP000253034"/>
    </source>
</evidence>
<evidence type="ECO:0000256" key="2">
    <source>
        <dbReference type="ARBA" id="ARBA00022679"/>
    </source>
</evidence>
<dbReference type="Pfam" id="PF04989">
    <property type="entry name" value="RMNT_CmcI"/>
    <property type="match status" value="1"/>
</dbReference>
<dbReference type="EMBL" id="QPJT01000009">
    <property type="protein sequence ID" value="RCX16892.1"/>
    <property type="molecule type" value="Genomic_DNA"/>
</dbReference>
<dbReference type="PANTHER" id="PTHR40048">
    <property type="entry name" value="RHAMNOSYL O-METHYLTRANSFERASE"/>
    <property type="match status" value="1"/>
</dbReference>
<keyword evidence="1" id="KW-0489">Methyltransferase</keyword>
<gene>
    <name evidence="3" type="ORF">DFR58_109119</name>
</gene>
<dbReference type="InterPro" id="IPR029063">
    <property type="entry name" value="SAM-dependent_MTases_sf"/>
</dbReference>
<dbReference type="SUPFAM" id="SSF53335">
    <property type="entry name" value="S-adenosyl-L-methionine-dependent methyltransferases"/>
    <property type="match status" value="1"/>
</dbReference>
<dbReference type="InterPro" id="IPR007072">
    <property type="entry name" value="RNMT_CmcI"/>
</dbReference>
<dbReference type="GO" id="GO:0005886">
    <property type="term" value="C:plasma membrane"/>
    <property type="evidence" value="ECO:0007669"/>
    <property type="project" value="TreeGrafter"/>
</dbReference>
<protein>
    <submittedName>
        <fullName evidence="3">Cephalosporin hydroxylase</fullName>
    </submittedName>
</protein>
<dbReference type="RefSeq" id="WP_114297620.1">
    <property type="nucleotide sequence ID" value="NZ_QPJT01000009.1"/>
</dbReference>